<feature type="compositionally biased region" description="Low complexity" evidence="3">
    <location>
        <begin position="143"/>
        <end position="167"/>
    </location>
</feature>
<dbReference type="VEuPathDB" id="FungiDB:BCV72DRAFT_324826"/>
<accession>A0A1X0R805</accession>
<protein>
    <recommendedName>
        <fullName evidence="4">SH3 domain-containing protein</fullName>
    </recommendedName>
</protein>
<dbReference type="Pfam" id="PF00018">
    <property type="entry name" value="SH3_1"/>
    <property type="match status" value="1"/>
</dbReference>
<dbReference type="PRINTS" id="PR00452">
    <property type="entry name" value="SH3DOMAIN"/>
</dbReference>
<feature type="compositionally biased region" description="Basic and acidic residues" evidence="3">
    <location>
        <begin position="17"/>
        <end position="28"/>
    </location>
</feature>
<evidence type="ECO:0000256" key="2">
    <source>
        <dbReference type="PROSITE-ProRule" id="PRU00192"/>
    </source>
</evidence>
<dbReference type="Proteomes" id="UP000242414">
    <property type="component" value="Unassembled WGS sequence"/>
</dbReference>
<feature type="compositionally biased region" description="Basic residues" evidence="3">
    <location>
        <begin position="7"/>
        <end position="16"/>
    </location>
</feature>
<evidence type="ECO:0000256" key="1">
    <source>
        <dbReference type="ARBA" id="ARBA00022443"/>
    </source>
</evidence>
<dbReference type="InterPro" id="IPR001452">
    <property type="entry name" value="SH3_domain"/>
</dbReference>
<feature type="domain" description="SH3" evidence="4">
    <location>
        <begin position="231"/>
        <end position="292"/>
    </location>
</feature>
<dbReference type="AlphaFoldDB" id="A0A1X0R805"/>
<organism evidence="5">
    <name type="scientific">Rhizopus microsporus var. microsporus</name>
    <dbReference type="NCBI Taxonomy" id="86635"/>
    <lineage>
        <taxon>Eukaryota</taxon>
        <taxon>Fungi</taxon>
        <taxon>Fungi incertae sedis</taxon>
        <taxon>Mucoromycota</taxon>
        <taxon>Mucoromycotina</taxon>
        <taxon>Mucoromycetes</taxon>
        <taxon>Mucorales</taxon>
        <taxon>Mucorineae</taxon>
        <taxon>Rhizopodaceae</taxon>
        <taxon>Rhizopus</taxon>
    </lineage>
</organism>
<proteinExistence type="predicted"/>
<dbReference type="Gene3D" id="2.30.30.40">
    <property type="entry name" value="SH3 Domains"/>
    <property type="match status" value="1"/>
</dbReference>
<evidence type="ECO:0000313" key="5">
    <source>
        <dbReference type="EMBL" id="ORE08094.1"/>
    </source>
</evidence>
<sequence>MADNKKKEKKDKKKKKEKEAAVEEERFKPVINPDYNPTDSNNNEDAEKWTIASKRSDIIQPNSPKSPTPAELQGFTAYKYVPSPGYAHLDPSKHKNAHSAFDQLQKVIAAQEQQQKQQGSPQKSTQKKQPKQQPPQKQPPLPSQQHKVQPQQLPPQQQHRVQQQQQPPRMPQTGHAFQQRPPPMPIHQSPQLYQGPPHQQRTPIYTQQQQQQWTRQPGQPSQPFRLEDGSSVQHYARALWNYNAQMASELSFVANDRFAILNKQPDGWWYAELLDNNRRRRGLVPGNYMSPL</sequence>
<keyword evidence="1 2" id="KW-0728">SH3 domain</keyword>
<gene>
    <name evidence="5" type="ORF">BCV72DRAFT_324826</name>
</gene>
<feature type="compositionally biased region" description="Low complexity" evidence="3">
    <location>
        <begin position="111"/>
        <end position="124"/>
    </location>
</feature>
<dbReference type="EMBL" id="KV921893">
    <property type="protein sequence ID" value="ORE08094.1"/>
    <property type="molecule type" value="Genomic_DNA"/>
</dbReference>
<feature type="compositionally biased region" description="Pro residues" evidence="3">
    <location>
        <begin position="132"/>
        <end position="142"/>
    </location>
</feature>
<dbReference type="InterPro" id="IPR036028">
    <property type="entry name" value="SH3-like_dom_sf"/>
</dbReference>
<dbReference type="OrthoDB" id="19092at2759"/>
<evidence type="ECO:0000259" key="4">
    <source>
        <dbReference type="PROSITE" id="PS50002"/>
    </source>
</evidence>
<dbReference type="SMART" id="SM00326">
    <property type="entry name" value="SH3"/>
    <property type="match status" value="1"/>
</dbReference>
<evidence type="ECO:0000256" key="3">
    <source>
        <dbReference type="SAM" id="MobiDB-lite"/>
    </source>
</evidence>
<feature type="region of interest" description="Disordered" evidence="3">
    <location>
        <begin position="1"/>
        <end position="227"/>
    </location>
</feature>
<name>A0A1X0R805_RHIZD</name>
<reference evidence="5" key="1">
    <citation type="journal article" date="2016" name="Proc. Natl. Acad. Sci. U.S.A.">
        <title>Lipid metabolic changes in an early divergent fungus govern the establishment of a mutualistic symbiosis with endobacteria.</title>
        <authorList>
            <person name="Lastovetsky O.A."/>
            <person name="Gaspar M.L."/>
            <person name="Mondo S.J."/>
            <person name="LaButti K.M."/>
            <person name="Sandor L."/>
            <person name="Grigoriev I.V."/>
            <person name="Henry S.A."/>
            <person name="Pawlowska T.E."/>
        </authorList>
    </citation>
    <scope>NUCLEOTIDE SEQUENCE [LARGE SCALE GENOMIC DNA]</scope>
    <source>
        <strain evidence="5">ATCC 52814</strain>
    </source>
</reference>
<dbReference type="SUPFAM" id="SSF50044">
    <property type="entry name" value="SH3-domain"/>
    <property type="match status" value="1"/>
</dbReference>
<feature type="compositionally biased region" description="Low complexity" evidence="3">
    <location>
        <begin position="199"/>
        <end position="222"/>
    </location>
</feature>
<dbReference type="CDD" id="cd00174">
    <property type="entry name" value="SH3"/>
    <property type="match status" value="1"/>
</dbReference>
<dbReference type="PROSITE" id="PS50002">
    <property type="entry name" value="SH3"/>
    <property type="match status" value="1"/>
</dbReference>